<dbReference type="EMBL" id="RXIA01000026">
    <property type="protein sequence ID" value="RVU70210.1"/>
    <property type="molecule type" value="Genomic_DNA"/>
</dbReference>
<protein>
    <submittedName>
        <fullName evidence="1">Uncharacterized protein</fullName>
    </submittedName>
</protein>
<reference evidence="1 2" key="1">
    <citation type="submission" date="2018-12" db="EMBL/GenBank/DDBJ databases">
        <authorList>
            <person name="Meng J."/>
        </authorList>
    </citation>
    <scope>NUCLEOTIDE SEQUENCE [LARGE SCALE GENOMIC DNA]</scope>
    <source>
        <strain evidence="1 2">HT111-2</strain>
    </source>
</reference>
<keyword evidence="2" id="KW-1185">Reference proteome</keyword>
<dbReference type="RefSeq" id="WP_103660694.1">
    <property type="nucleotide sequence ID" value="NZ_ML136894.1"/>
</dbReference>
<accession>A0A437STF5</accession>
<sequence length="98" mass="11405">MNSEDLFKLRLEMMAQKQAKQAVAYQDLFTPQFMQTNTKFANFNFFMKALKVKDFEALTSLPSTKLDSFVKAETEFNNWEQMQAAAVNGYMTKILNQQ</sequence>
<comment type="caution">
    <text evidence="1">The sequence shown here is derived from an EMBL/GenBank/DDBJ whole genome shotgun (WGS) entry which is preliminary data.</text>
</comment>
<gene>
    <name evidence="1" type="ORF">EJK17_08710</name>
</gene>
<dbReference type="Proteomes" id="UP000288291">
    <property type="component" value="Unassembled WGS sequence"/>
</dbReference>
<dbReference type="AlphaFoldDB" id="A0A437STF5"/>
<proteinExistence type="predicted"/>
<name>A0A437STF5_9LACO</name>
<evidence type="ECO:0000313" key="1">
    <source>
        <dbReference type="EMBL" id="RVU70210.1"/>
    </source>
</evidence>
<organism evidence="1 2">
    <name type="scientific">Lactobacillus xujianguonis</name>
    <dbReference type="NCBI Taxonomy" id="2495899"/>
    <lineage>
        <taxon>Bacteria</taxon>
        <taxon>Bacillati</taxon>
        <taxon>Bacillota</taxon>
        <taxon>Bacilli</taxon>
        <taxon>Lactobacillales</taxon>
        <taxon>Lactobacillaceae</taxon>
        <taxon>Lactobacillus</taxon>
    </lineage>
</organism>
<evidence type="ECO:0000313" key="2">
    <source>
        <dbReference type="Proteomes" id="UP000288291"/>
    </source>
</evidence>